<gene>
    <name evidence="2" type="primary">Pds5a</name>
    <name evidence="2" type="ORF">SNAT2548_LOCUS27103</name>
</gene>
<reference evidence="2" key="1">
    <citation type="submission" date="2021-02" db="EMBL/GenBank/DDBJ databases">
        <authorList>
            <person name="Dougan E. K."/>
            <person name="Rhodes N."/>
            <person name="Thang M."/>
            <person name="Chan C."/>
        </authorList>
    </citation>
    <scope>NUCLEOTIDE SEQUENCE</scope>
</reference>
<feature type="region of interest" description="Disordered" evidence="1">
    <location>
        <begin position="336"/>
        <end position="371"/>
    </location>
</feature>
<feature type="compositionally biased region" description="Basic and acidic residues" evidence="1">
    <location>
        <begin position="151"/>
        <end position="164"/>
    </location>
</feature>
<evidence type="ECO:0000256" key="1">
    <source>
        <dbReference type="SAM" id="MobiDB-lite"/>
    </source>
</evidence>
<accession>A0A812SKE8</accession>
<dbReference type="AlphaFoldDB" id="A0A812SKE8"/>
<protein>
    <submittedName>
        <fullName evidence="2">Pds5a protein</fullName>
    </submittedName>
</protein>
<feature type="region of interest" description="Disordered" evidence="1">
    <location>
        <begin position="144"/>
        <end position="170"/>
    </location>
</feature>
<keyword evidence="3" id="KW-1185">Reference proteome</keyword>
<comment type="caution">
    <text evidence="2">The sequence shown here is derived from an EMBL/GenBank/DDBJ whole genome shotgun (WGS) entry which is preliminary data.</text>
</comment>
<name>A0A812SKE8_9DINO</name>
<sequence length="431" mass="47590">MLAPAAARRGSAHWRARLELESLKVRNAVTKLSTSPSKPDEEVWEIAAEWLGREEVPFVVDYLKGFQSAAANDEAWTTDESRRLQLNFELAEHVEEVGHTWYLVQCKLRLNNGSTFTWTAPRRLAHLRAGMYDPVKELLGEEDYASASEQKSTEHSHVSGHEPMKALNPGCMSQTLDVARRSRSGSKSGSCSELALLGPFTLDGWTEEVMLFSLVEKKTFLEYVPSKAETLTRSSSLPLLPSTWSSTSEHLQEEPDELTNKVPKLFLMSVRQHSIECTESDLASPGAASMRGSCTAWQLASTRGGSDRSLLTSFIDSTHGGSSWMLEDGAHDVAKWTGPVPTTPHSPQSAISGSGSSTTTGSVQQPSESAGSHLHEAKLCRPCAWYWRPGGCTRGADCLHCHLCADGELQKRRFENRKLAKLRKKQKKEAH</sequence>
<evidence type="ECO:0000313" key="2">
    <source>
        <dbReference type="EMBL" id="CAE7482782.1"/>
    </source>
</evidence>
<evidence type="ECO:0000313" key="3">
    <source>
        <dbReference type="Proteomes" id="UP000604046"/>
    </source>
</evidence>
<organism evidence="2 3">
    <name type="scientific">Symbiodinium natans</name>
    <dbReference type="NCBI Taxonomy" id="878477"/>
    <lineage>
        <taxon>Eukaryota</taxon>
        <taxon>Sar</taxon>
        <taxon>Alveolata</taxon>
        <taxon>Dinophyceae</taxon>
        <taxon>Suessiales</taxon>
        <taxon>Symbiodiniaceae</taxon>
        <taxon>Symbiodinium</taxon>
    </lineage>
</organism>
<proteinExistence type="predicted"/>
<dbReference type="Proteomes" id="UP000604046">
    <property type="component" value="Unassembled WGS sequence"/>
</dbReference>
<dbReference type="OrthoDB" id="415012at2759"/>
<dbReference type="EMBL" id="CAJNDS010002454">
    <property type="protein sequence ID" value="CAE7482782.1"/>
    <property type="molecule type" value="Genomic_DNA"/>
</dbReference>
<feature type="compositionally biased region" description="Low complexity" evidence="1">
    <location>
        <begin position="352"/>
        <end position="362"/>
    </location>
</feature>